<reference evidence="5" key="1">
    <citation type="submission" date="2021-10" db="EMBL/GenBank/DDBJ databases">
        <title>De novo Genome Assembly of Clathrus columnatus (Basidiomycota, Fungi) Using Illumina and Nanopore Sequence Data.</title>
        <authorList>
            <person name="Ogiso-Tanaka E."/>
            <person name="Itagaki H."/>
            <person name="Hosoya T."/>
            <person name="Hosaka K."/>
        </authorList>
    </citation>
    <scope>NUCLEOTIDE SEQUENCE</scope>
    <source>
        <strain evidence="5">MO-923</strain>
    </source>
</reference>
<organism evidence="5 6">
    <name type="scientific">Clathrus columnatus</name>
    <dbReference type="NCBI Taxonomy" id="1419009"/>
    <lineage>
        <taxon>Eukaryota</taxon>
        <taxon>Fungi</taxon>
        <taxon>Dikarya</taxon>
        <taxon>Basidiomycota</taxon>
        <taxon>Agaricomycotina</taxon>
        <taxon>Agaricomycetes</taxon>
        <taxon>Phallomycetidae</taxon>
        <taxon>Phallales</taxon>
        <taxon>Clathraceae</taxon>
        <taxon>Clathrus</taxon>
    </lineage>
</organism>
<feature type="region of interest" description="Disordered" evidence="4">
    <location>
        <begin position="259"/>
        <end position="391"/>
    </location>
</feature>
<evidence type="ECO:0000256" key="1">
    <source>
        <dbReference type="ARBA" id="ARBA00022527"/>
    </source>
</evidence>
<dbReference type="GO" id="GO:0005524">
    <property type="term" value="F:ATP binding"/>
    <property type="evidence" value="ECO:0007669"/>
    <property type="project" value="UniProtKB-KW"/>
</dbReference>
<dbReference type="InterPro" id="IPR050117">
    <property type="entry name" value="MAPK"/>
</dbReference>
<feature type="compositionally biased region" description="Polar residues" evidence="4">
    <location>
        <begin position="354"/>
        <end position="371"/>
    </location>
</feature>
<dbReference type="EMBL" id="BPWL01000006">
    <property type="protein sequence ID" value="GJJ11163.1"/>
    <property type="molecule type" value="Genomic_DNA"/>
</dbReference>
<name>A0AAV5ACF4_9AGAM</name>
<evidence type="ECO:0000256" key="2">
    <source>
        <dbReference type="ARBA" id="ARBA00022741"/>
    </source>
</evidence>
<gene>
    <name evidence="5" type="ORF">Clacol_005395</name>
</gene>
<dbReference type="AlphaFoldDB" id="A0AAV5ACF4"/>
<dbReference type="SUPFAM" id="SSF56112">
    <property type="entry name" value="Protein kinase-like (PK-like)"/>
    <property type="match status" value="1"/>
</dbReference>
<dbReference type="Gene3D" id="1.10.510.10">
    <property type="entry name" value="Transferase(Phosphotransferase) domain 1"/>
    <property type="match status" value="1"/>
</dbReference>
<proteinExistence type="predicted"/>
<dbReference type="InterPro" id="IPR011009">
    <property type="entry name" value="Kinase-like_dom_sf"/>
</dbReference>
<dbReference type="Proteomes" id="UP001050691">
    <property type="component" value="Unassembled WGS sequence"/>
</dbReference>
<dbReference type="GO" id="GO:0004674">
    <property type="term" value="F:protein serine/threonine kinase activity"/>
    <property type="evidence" value="ECO:0007669"/>
    <property type="project" value="UniProtKB-KW"/>
</dbReference>
<evidence type="ECO:0000256" key="4">
    <source>
        <dbReference type="SAM" id="MobiDB-lite"/>
    </source>
</evidence>
<keyword evidence="2" id="KW-0547">Nucleotide-binding</keyword>
<comment type="caution">
    <text evidence="5">The sequence shown here is derived from an EMBL/GenBank/DDBJ whole genome shotgun (WGS) entry which is preliminary data.</text>
</comment>
<dbReference type="Gene3D" id="3.30.200.20">
    <property type="entry name" value="Phosphorylase Kinase, domain 1"/>
    <property type="match status" value="1"/>
</dbReference>
<evidence type="ECO:0000313" key="6">
    <source>
        <dbReference type="Proteomes" id="UP001050691"/>
    </source>
</evidence>
<accession>A0AAV5ACF4</accession>
<keyword evidence="1" id="KW-0808">Transferase</keyword>
<protein>
    <recommendedName>
        <fullName evidence="7">Protein kinase domain-containing protein</fullName>
    </recommendedName>
</protein>
<keyword evidence="1" id="KW-0418">Kinase</keyword>
<keyword evidence="3" id="KW-0067">ATP-binding</keyword>
<evidence type="ECO:0000256" key="3">
    <source>
        <dbReference type="ARBA" id="ARBA00022840"/>
    </source>
</evidence>
<keyword evidence="6" id="KW-1185">Reference proteome</keyword>
<keyword evidence="1" id="KW-0723">Serine/threonine-protein kinase</keyword>
<sequence>MEPVLEYTVYLGVKPELKPVLLLHLRPESHIDSLLNRQNADDQIRTRLIEIAAACPLETVHSISALGKKICFYTLRKTKSKIPEIDPPTARYNTRGVDTVPATRWNLDILESAAEMRMQEIAKNIVDGFDQLNRILDVLGIPKEDVFAQISSDRAKASMRSLSIRKPQAFRRVFSGADVQAIGLLSRMITWDPDKRLTVTEALSHPWLANYHDPADEPACPAKFDRYKEYEHLTTLEEFRAAIWKEIQDFRKEVRSLHPPISSALPSEPETEKQEEVPELSNSTPTTPTESPVASTVADVISSRVLTQTITEEPATEVEQRDEPIDGLPLPRLRDQSTLVSSGDPITTYRRRSSILQSTGSPSMQARSSLYSHSQHPSFPSSSGQEGEVSYVIPARSRAASMLSGQNG</sequence>
<evidence type="ECO:0000313" key="5">
    <source>
        <dbReference type="EMBL" id="GJJ11163.1"/>
    </source>
</evidence>
<feature type="compositionally biased region" description="Low complexity" evidence="4">
    <location>
        <begin position="279"/>
        <end position="296"/>
    </location>
</feature>
<feature type="compositionally biased region" description="Polar residues" evidence="4">
    <location>
        <begin position="336"/>
        <end position="345"/>
    </location>
</feature>
<dbReference type="PANTHER" id="PTHR24055">
    <property type="entry name" value="MITOGEN-ACTIVATED PROTEIN KINASE"/>
    <property type="match status" value="1"/>
</dbReference>
<evidence type="ECO:0008006" key="7">
    <source>
        <dbReference type="Google" id="ProtNLM"/>
    </source>
</evidence>
<feature type="compositionally biased region" description="Low complexity" evidence="4">
    <location>
        <begin position="372"/>
        <end position="383"/>
    </location>
</feature>